<evidence type="ECO:0000313" key="7">
    <source>
        <dbReference type="Proteomes" id="UP001231189"/>
    </source>
</evidence>
<name>A0AAD8RT11_LOLMU</name>
<keyword evidence="7" id="KW-1185">Reference proteome</keyword>
<dbReference type="Proteomes" id="UP001231189">
    <property type="component" value="Unassembled WGS sequence"/>
</dbReference>
<evidence type="ECO:0000256" key="4">
    <source>
        <dbReference type="RuleBase" id="RU362057"/>
    </source>
</evidence>
<protein>
    <recommendedName>
        <fullName evidence="4">Glycosyltransferase</fullName>
        <ecNumber evidence="4">2.4.1.-</ecNumber>
    </recommendedName>
</protein>
<dbReference type="FunFam" id="3.40.50.2000:FF:000107">
    <property type="entry name" value="Glycosyltransferase"/>
    <property type="match status" value="1"/>
</dbReference>
<feature type="region of interest" description="Disordered" evidence="5">
    <location>
        <begin position="498"/>
        <end position="522"/>
    </location>
</feature>
<dbReference type="PANTHER" id="PTHR48047:SF174">
    <property type="entry name" value="GLYCOSYLTRANSFERASE"/>
    <property type="match status" value="1"/>
</dbReference>
<organism evidence="6 7">
    <name type="scientific">Lolium multiflorum</name>
    <name type="common">Italian ryegrass</name>
    <name type="synonym">Lolium perenne subsp. multiflorum</name>
    <dbReference type="NCBI Taxonomy" id="4521"/>
    <lineage>
        <taxon>Eukaryota</taxon>
        <taxon>Viridiplantae</taxon>
        <taxon>Streptophyta</taxon>
        <taxon>Embryophyta</taxon>
        <taxon>Tracheophyta</taxon>
        <taxon>Spermatophyta</taxon>
        <taxon>Magnoliopsida</taxon>
        <taxon>Liliopsida</taxon>
        <taxon>Poales</taxon>
        <taxon>Poaceae</taxon>
        <taxon>BOP clade</taxon>
        <taxon>Pooideae</taxon>
        <taxon>Poodae</taxon>
        <taxon>Poeae</taxon>
        <taxon>Poeae Chloroplast Group 2 (Poeae type)</taxon>
        <taxon>Loliodinae</taxon>
        <taxon>Loliinae</taxon>
        <taxon>Lolium</taxon>
    </lineage>
</organism>
<dbReference type="Gene3D" id="3.40.50.2000">
    <property type="entry name" value="Glycogen Phosphorylase B"/>
    <property type="match status" value="2"/>
</dbReference>
<dbReference type="EMBL" id="JAUUTY010000005">
    <property type="protein sequence ID" value="KAK1630595.1"/>
    <property type="molecule type" value="Genomic_DNA"/>
</dbReference>
<dbReference type="GO" id="GO:0035251">
    <property type="term" value="F:UDP-glucosyltransferase activity"/>
    <property type="evidence" value="ECO:0007669"/>
    <property type="project" value="TreeGrafter"/>
</dbReference>
<evidence type="ECO:0000256" key="1">
    <source>
        <dbReference type="ARBA" id="ARBA00009995"/>
    </source>
</evidence>
<evidence type="ECO:0000256" key="5">
    <source>
        <dbReference type="SAM" id="MobiDB-lite"/>
    </source>
</evidence>
<proteinExistence type="inferred from homology"/>
<dbReference type="EC" id="2.4.1.-" evidence="4"/>
<keyword evidence="3" id="KW-0328">Glycosyltransferase</keyword>
<comment type="caution">
    <text evidence="6">The sequence shown here is derived from an EMBL/GenBank/DDBJ whole genome shotgun (WGS) entry which is preliminary data.</text>
</comment>
<dbReference type="InterPro" id="IPR002213">
    <property type="entry name" value="UDP_glucos_trans"/>
</dbReference>
<dbReference type="SUPFAM" id="SSF53756">
    <property type="entry name" value="UDP-Glycosyltransferase/glycogen phosphorylase"/>
    <property type="match status" value="1"/>
</dbReference>
<comment type="similarity">
    <text evidence="1 3">Belongs to the UDP-glycosyltransferase family.</text>
</comment>
<reference evidence="6" key="1">
    <citation type="submission" date="2023-07" db="EMBL/GenBank/DDBJ databases">
        <title>A chromosome-level genome assembly of Lolium multiflorum.</title>
        <authorList>
            <person name="Chen Y."/>
            <person name="Copetti D."/>
            <person name="Kolliker R."/>
            <person name="Studer B."/>
        </authorList>
    </citation>
    <scope>NUCLEOTIDE SEQUENCE</scope>
    <source>
        <strain evidence="6">02402/16</strain>
        <tissue evidence="6">Leaf</tissue>
    </source>
</reference>
<sequence>MAQAELPHVAIFPLMARGHTIPLTQLAHLLLRRRVASVTFFTTPGNAAFVRSLLPAGADVVELPFPASQVAENVEGVTSASAFADFAEGTLALQPRFEEALASMRPAASLLIADSFMYWTGASAAALGIPSVSFLGTSAFAHVMREAFVRDMPGCDGSGDGTYTVPEFPDVQFLLADVPPPPVSMMALDVKMAMAVAGSRGVIMNTFDGLESRYIERWNRHVGPRAWPIGPLCLARECSADAGHVVVHGTEPSWLQWLDVKAAAGESVLFVALGTLLAVSEAQLKEVARGLEEAQVNFLWALRSEGDSAGGLGTGFKERVQGRGMVTRGWVNQQVILQHDCVAGFLSHCGWNSVMESVSAGVPLAAWPMEFDQPFNAKLVVDELRVGVRVKRSDEPLGGLVKSEEISRAVREIMLGETRVPAAKNAAVLAGQARRAVSAGGSSWRMVEEMIRELCASHGRMEASASAKRGYIASVASAKSAKADADATPSTFSTTCEARNRSSMRSVPVGRRDRTKTSCLGW</sequence>
<dbReference type="Pfam" id="PF00201">
    <property type="entry name" value="UDPGT"/>
    <property type="match status" value="1"/>
</dbReference>
<keyword evidence="2 3" id="KW-0808">Transferase</keyword>
<evidence type="ECO:0000256" key="2">
    <source>
        <dbReference type="ARBA" id="ARBA00022679"/>
    </source>
</evidence>
<dbReference type="AlphaFoldDB" id="A0AAD8RT11"/>
<dbReference type="InterPro" id="IPR035595">
    <property type="entry name" value="UDP_glycos_trans_CS"/>
</dbReference>
<dbReference type="PROSITE" id="PS00375">
    <property type="entry name" value="UDPGT"/>
    <property type="match status" value="1"/>
</dbReference>
<dbReference type="PANTHER" id="PTHR48047">
    <property type="entry name" value="GLYCOSYLTRANSFERASE"/>
    <property type="match status" value="1"/>
</dbReference>
<evidence type="ECO:0000256" key="3">
    <source>
        <dbReference type="RuleBase" id="RU003718"/>
    </source>
</evidence>
<accession>A0AAD8RT11</accession>
<dbReference type="CDD" id="cd03784">
    <property type="entry name" value="GT1_Gtf-like"/>
    <property type="match status" value="1"/>
</dbReference>
<evidence type="ECO:0000313" key="6">
    <source>
        <dbReference type="EMBL" id="KAK1630595.1"/>
    </source>
</evidence>
<gene>
    <name evidence="6" type="ORF">QYE76_004910</name>
</gene>